<dbReference type="AlphaFoldDB" id="A0A7R9B6W5"/>
<dbReference type="Pfam" id="PF13959">
    <property type="entry name" value="CTE_SPB4"/>
    <property type="match status" value="1"/>
</dbReference>
<dbReference type="SMART" id="SM01178">
    <property type="entry name" value="DUF4217"/>
    <property type="match status" value="1"/>
</dbReference>
<dbReference type="GO" id="GO:0016787">
    <property type="term" value="F:hydrolase activity"/>
    <property type="evidence" value="ECO:0007669"/>
    <property type="project" value="UniProtKB-KW"/>
</dbReference>
<organism evidence="5">
    <name type="scientific">Timema shepardi</name>
    <name type="common">Walking stick</name>
    <dbReference type="NCBI Taxonomy" id="629360"/>
    <lineage>
        <taxon>Eukaryota</taxon>
        <taxon>Metazoa</taxon>
        <taxon>Ecdysozoa</taxon>
        <taxon>Arthropoda</taxon>
        <taxon>Hexapoda</taxon>
        <taxon>Insecta</taxon>
        <taxon>Pterygota</taxon>
        <taxon>Neoptera</taxon>
        <taxon>Polyneoptera</taxon>
        <taxon>Phasmatodea</taxon>
        <taxon>Timematodea</taxon>
        <taxon>Timematoidea</taxon>
        <taxon>Timematidae</taxon>
        <taxon>Timema</taxon>
    </lineage>
</organism>
<accession>A0A7R9B6W5</accession>
<keyword evidence="2" id="KW-0547">Nucleotide-binding</keyword>
<name>A0A7R9B6W5_TIMSH</name>
<gene>
    <name evidence="5" type="ORF">TSIB3V08_LOCUS11270</name>
</gene>
<evidence type="ECO:0000256" key="3">
    <source>
        <dbReference type="SAM" id="MobiDB-lite"/>
    </source>
</evidence>
<reference evidence="5" key="1">
    <citation type="submission" date="2020-11" db="EMBL/GenBank/DDBJ databases">
        <authorList>
            <person name="Tran Van P."/>
        </authorList>
    </citation>
    <scope>NUCLEOTIDE SEQUENCE</scope>
</reference>
<proteinExistence type="predicted"/>
<feature type="domain" description="ATP-dependent rRNA helicase SPB4-like C-terminal extension" evidence="4">
    <location>
        <begin position="1"/>
        <end position="59"/>
    </location>
</feature>
<feature type="region of interest" description="Disordered" evidence="3">
    <location>
        <begin position="54"/>
        <end position="112"/>
    </location>
</feature>
<keyword evidence="2" id="KW-0347">Helicase</keyword>
<keyword evidence="2" id="KW-0067">ATP-binding</keyword>
<dbReference type="InterPro" id="IPR025313">
    <property type="entry name" value="SPB4-like_CTE"/>
</dbReference>
<evidence type="ECO:0000259" key="4">
    <source>
        <dbReference type="SMART" id="SM01178"/>
    </source>
</evidence>
<dbReference type="EMBL" id="OC008750">
    <property type="protein sequence ID" value="CAD7267256.1"/>
    <property type="molecule type" value="Genomic_DNA"/>
</dbReference>
<dbReference type="GO" id="GO:0004386">
    <property type="term" value="F:helicase activity"/>
    <property type="evidence" value="ECO:0007669"/>
    <property type="project" value="UniProtKB-KW"/>
</dbReference>
<evidence type="ECO:0000256" key="2">
    <source>
        <dbReference type="ARBA" id="ARBA00022806"/>
    </source>
</evidence>
<evidence type="ECO:0000256" key="1">
    <source>
        <dbReference type="ARBA" id="ARBA00022801"/>
    </source>
</evidence>
<keyword evidence="1" id="KW-0378">Hydrolase</keyword>
<evidence type="ECO:0000313" key="5">
    <source>
        <dbReference type="EMBL" id="CAD7267256.1"/>
    </source>
</evidence>
<sequence>MEKLISKNYFLNMSAKSAYKSYVRAYDSHHLKQIFDVETLDLAKVALSFGFKVPPSVDLNVNSSKGARPRKRKGGGGYGQFNNNEGKKVNKTTIYKQPNKKKKKPDNRQFSR</sequence>
<protein>
    <recommendedName>
        <fullName evidence="4">ATP-dependent rRNA helicase SPB4-like C-terminal extension domain-containing protein</fullName>
    </recommendedName>
</protein>